<evidence type="ECO:0000313" key="6">
    <source>
        <dbReference type="Proteomes" id="UP000297031"/>
    </source>
</evidence>
<dbReference type="SMART" id="SM00028">
    <property type="entry name" value="TPR"/>
    <property type="match status" value="13"/>
</dbReference>
<accession>A0A4P7VGU5</accession>
<keyword evidence="2 3" id="KW-0802">TPR repeat</keyword>
<dbReference type="KEGG" id="mgod:E7746_02885"/>
<sequence length="681" mass="76887">MDAINRYSMIYLRYILVFVILCSSWTSSIFAQINAEQVLRVGRNTLYLEDYVLSIQYFNQVIAAKPTLAQPYFYRAIAKISLDDYQGAEKDASTAIKYNPFITNAYEVRGVARQNLGKLKEAIEDYTTALEQLPENKGILFNKAMAEEELKDYDAAETTYATLLGAYPNYDNGYVGRAKLRLAKGDTISAVADLDKALKLNKNATNAYVLRADIAIQSSRDFKTALDDMNEAIKLQPQYAGFYINRAFLRYNLDDYFGAMADYDYAIQLDPLNTAALFNRGLLRAEVHDNNKAIDDFSKVLDLESDNYKALYNRAILYKEIADYKSSVADLNRVIEAFPSFSGAYFARSENLRMMGDMASAERDYKRSMALAKQPVSDDGNRDENSSSADVVNESQEAVAKRFTSLLTIDNNVGAREEYNTAGIKGRVQDRNVAIEVEPMFTLSYYVTTNEIKEMPYYIKEIDDLNSTRMLRFIVMVTNHEPQLSDEEAIARHFASIEYYNSYIATHQPRAIDYFGRAMDFFTLRNYQAALTDLDRAIELTPDFTLAYMLRAVVKLRNAETERLSGESKTEPGLRDFGAQGAKMLASTVMADIDKVIELSPRMAFAHYNKGNVLVSLGDYTSAISAYTKAIELKADLGEAYYNRGYLYLMLGNKDAGIADLSKAGELGIVPSYNLLKRMTR</sequence>
<dbReference type="PANTHER" id="PTHR44858">
    <property type="entry name" value="TETRATRICOPEPTIDE REPEAT PROTEIN 6"/>
    <property type="match status" value="1"/>
</dbReference>
<dbReference type="OrthoDB" id="712930at2"/>
<dbReference type="EMBL" id="CP039393">
    <property type="protein sequence ID" value="QCD34896.1"/>
    <property type="molecule type" value="Genomic_DNA"/>
</dbReference>
<evidence type="ECO:0000313" key="5">
    <source>
        <dbReference type="EMBL" id="QCD34896.1"/>
    </source>
</evidence>
<evidence type="ECO:0000256" key="1">
    <source>
        <dbReference type="ARBA" id="ARBA00022737"/>
    </source>
</evidence>
<gene>
    <name evidence="5" type="ORF">E7746_02885</name>
</gene>
<dbReference type="SUPFAM" id="SSF48452">
    <property type="entry name" value="TPR-like"/>
    <property type="match status" value="2"/>
</dbReference>
<evidence type="ECO:0000256" key="2">
    <source>
        <dbReference type="ARBA" id="ARBA00022803"/>
    </source>
</evidence>
<dbReference type="Pfam" id="PF13174">
    <property type="entry name" value="TPR_6"/>
    <property type="match status" value="1"/>
</dbReference>
<dbReference type="Gene3D" id="1.25.40.10">
    <property type="entry name" value="Tetratricopeptide repeat domain"/>
    <property type="match status" value="6"/>
</dbReference>
<evidence type="ECO:0000256" key="3">
    <source>
        <dbReference type="PROSITE-ProRule" id="PRU00339"/>
    </source>
</evidence>
<dbReference type="InterPro" id="IPR050498">
    <property type="entry name" value="Ycf3"/>
</dbReference>
<dbReference type="Pfam" id="PF13432">
    <property type="entry name" value="TPR_16"/>
    <property type="match status" value="2"/>
</dbReference>
<feature type="region of interest" description="Disordered" evidence="4">
    <location>
        <begin position="372"/>
        <end position="393"/>
    </location>
</feature>
<organism evidence="5 6">
    <name type="scientific">Muribaculum gordoncarteri</name>
    <dbReference type="NCBI Taxonomy" id="2530390"/>
    <lineage>
        <taxon>Bacteria</taxon>
        <taxon>Pseudomonadati</taxon>
        <taxon>Bacteroidota</taxon>
        <taxon>Bacteroidia</taxon>
        <taxon>Bacteroidales</taxon>
        <taxon>Muribaculaceae</taxon>
        <taxon>Muribaculum</taxon>
    </lineage>
</organism>
<keyword evidence="6" id="KW-1185">Reference proteome</keyword>
<feature type="repeat" description="TPR" evidence="3">
    <location>
        <begin position="103"/>
        <end position="136"/>
    </location>
</feature>
<evidence type="ECO:0000256" key="4">
    <source>
        <dbReference type="SAM" id="MobiDB-lite"/>
    </source>
</evidence>
<dbReference type="Proteomes" id="UP000297031">
    <property type="component" value="Chromosome"/>
</dbReference>
<keyword evidence="1" id="KW-0677">Repeat</keyword>
<reference evidence="5 6" key="1">
    <citation type="submission" date="2019-02" db="EMBL/GenBank/DDBJ databases">
        <title>Isolation and identification of novel species under the genus Muribaculum.</title>
        <authorList>
            <person name="Miyake S."/>
            <person name="Ding Y."/>
            <person name="Low A."/>
            <person name="Soh M."/>
            <person name="Seedorf H."/>
        </authorList>
    </citation>
    <scope>NUCLEOTIDE SEQUENCE [LARGE SCALE GENOMIC DNA]</scope>
    <source>
        <strain evidence="5 6">TLL-A4</strain>
    </source>
</reference>
<feature type="repeat" description="TPR" evidence="3">
    <location>
        <begin position="604"/>
        <end position="637"/>
    </location>
</feature>
<feature type="repeat" description="TPR" evidence="3">
    <location>
        <begin position="511"/>
        <end position="544"/>
    </location>
</feature>
<feature type="repeat" description="TPR" evidence="3">
    <location>
        <begin position="274"/>
        <end position="307"/>
    </location>
</feature>
<name>A0A4P7VGU5_9BACT</name>
<dbReference type="InterPro" id="IPR019734">
    <property type="entry name" value="TPR_rpt"/>
</dbReference>
<dbReference type="PANTHER" id="PTHR44858:SF1">
    <property type="entry name" value="UDP-N-ACETYLGLUCOSAMINE--PEPTIDE N-ACETYLGLUCOSAMINYLTRANSFERASE SPINDLY-RELATED"/>
    <property type="match status" value="1"/>
</dbReference>
<dbReference type="InterPro" id="IPR011990">
    <property type="entry name" value="TPR-like_helical_dom_sf"/>
</dbReference>
<dbReference type="PROSITE" id="PS50005">
    <property type="entry name" value="TPR"/>
    <property type="match status" value="4"/>
</dbReference>
<dbReference type="Pfam" id="PF13414">
    <property type="entry name" value="TPR_11"/>
    <property type="match status" value="1"/>
</dbReference>
<protein>
    <submittedName>
        <fullName evidence="5">Tetratricopeptide repeat protein</fullName>
    </submittedName>
</protein>
<proteinExistence type="predicted"/>
<dbReference type="AlphaFoldDB" id="A0A4P7VGU5"/>